<dbReference type="Gene3D" id="3.30.420.40">
    <property type="match status" value="2"/>
</dbReference>
<dbReference type="InterPro" id="IPR049874">
    <property type="entry name" value="ROK_cs"/>
</dbReference>
<dbReference type="GO" id="GO:0006096">
    <property type="term" value="P:glycolytic process"/>
    <property type="evidence" value="ECO:0007669"/>
    <property type="project" value="InterPro"/>
</dbReference>
<keyword evidence="6" id="KW-0418">Kinase</keyword>
<evidence type="ECO:0000256" key="2">
    <source>
        <dbReference type="ARBA" id="ARBA00012323"/>
    </source>
</evidence>
<protein>
    <recommendedName>
        <fullName evidence="3">Glucokinase</fullName>
        <ecNumber evidence="2">2.7.1.2</ecNumber>
    </recommendedName>
    <alternativeName>
        <fullName evidence="8">Glucose kinase</fullName>
    </alternativeName>
</protein>
<dbReference type="InterPro" id="IPR000600">
    <property type="entry name" value="ROK"/>
</dbReference>
<sequence length="318" mass="33333">MNTGSVTIGFDIGGTNLRGGVVDAHGHIIDMHAIPTPRTAEGLEQGIISITQKLQREHNVQAIGVAVAGFLDAECSTVRFAPHLPWRDRNVKQVLEAALDMPVTLEHDANSAAWGEYIFGAARGARIWSLFSLGTGIGGAIMIDGTLFRGAYGTAPEYGHLQVVPNGRPCACGKTGCLERYCSGTALVTTAMENASNFDSPLAQTCMRAPGQVTGHTIFDAAEAGDPLGVHAVGEFADWLGLGLGIVGDVIDPELIVLSGGVSTRSELYLSRAYERYLRTPVGSAHRPHASVKTAKLGAEAGMIGVAHLAAGTRVHEG</sequence>
<dbReference type="GO" id="GO:0004340">
    <property type="term" value="F:glucokinase activity"/>
    <property type="evidence" value="ECO:0007669"/>
    <property type="project" value="UniProtKB-EC"/>
</dbReference>
<gene>
    <name evidence="9" type="ORF">CARG_06765</name>
</gene>
<dbReference type="GO" id="GO:0005737">
    <property type="term" value="C:cytoplasm"/>
    <property type="evidence" value="ECO:0007669"/>
    <property type="project" value="InterPro"/>
</dbReference>
<dbReference type="SUPFAM" id="SSF53067">
    <property type="entry name" value="Actin-like ATPase domain"/>
    <property type="match status" value="1"/>
</dbReference>
<comment type="similarity">
    <text evidence="1">Belongs to the ROK (NagC/XylR) family.</text>
</comment>
<keyword evidence="10" id="KW-1185">Reference proteome</keyword>
<dbReference type="eggNOG" id="COG1940">
    <property type="taxonomic scope" value="Bacteria"/>
</dbReference>
<dbReference type="RefSeq" id="WP_020976635.1">
    <property type="nucleotide sequence ID" value="NC_022198.1"/>
</dbReference>
<dbReference type="PANTHER" id="PTHR18964">
    <property type="entry name" value="ROK (REPRESSOR, ORF, KINASE) FAMILY"/>
    <property type="match status" value="1"/>
</dbReference>
<dbReference type="NCBIfam" id="TIGR00744">
    <property type="entry name" value="ROK_glcA_fam"/>
    <property type="match status" value="1"/>
</dbReference>
<accession>U3GZP2</accession>
<dbReference type="CDD" id="cd24061">
    <property type="entry name" value="ASKHA_NBD_ROK_SgGLK-like"/>
    <property type="match status" value="1"/>
</dbReference>
<dbReference type="Pfam" id="PF00480">
    <property type="entry name" value="ROK"/>
    <property type="match status" value="1"/>
</dbReference>
<dbReference type="GO" id="GO:0005524">
    <property type="term" value="F:ATP binding"/>
    <property type="evidence" value="ECO:0007669"/>
    <property type="project" value="UniProtKB-KW"/>
</dbReference>
<evidence type="ECO:0000256" key="5">
    <source>
        <dbReference type="ARBA" id="ARBA00022741"/>
    </source>
</evidence>
<dbReference type="PATRIC" id="fig|1348662.3.peg.1330"/>
<evidence type="ECO:0000256" key="6">
    <source>
        <dbReference type="ARBA" id="ARBA00022777"/>
    </source>
</evidence>
<keyword evidence="7" id="KW-0067">ATP-binding</keyword>
<dbReference type="InterPro" id="IPR043129">
    <property type="entry name" value="ATPase_NBD"/>
</dbReference>
<dbReference type="KEGG" id="caz:CARG_06765"/>
<dbReference type="EMBL" id="CP006365">
    <property type="protein sequence ID" value="AGU15477.1"/>
    <property type="molecule type" value="Genomic_DNA"/>
</dbReference>
<name>U3GZP2_9CORY</name>
<evidence type="ECO:0000313" key="9">
    <source>
        <dbReference type="EMBL" id="AGU15477.1"/>
    </source>
</evidence>
<proteinExistence type="inferred from homology"/>
<dbReference type="AlphaFoldDB" id="U3GZP2"/>
<dbReference type="GeneID" id="78250118"/>
<dbReference type="InterPro" id="IPR004654">
    <property type="entry name" value="ROK_glcA"/>
</dbReference>
<dbReference type="PANTHER" id="PTHR18964:SF173">
    <property type="entry name" value="GLUCOKINASE"/>
    <property type="match status" value="1"/>
</dbReference>
<evidence type="ECO:0000256" key="3">
    <source>
        <dbReference type="ARBA" id="ARBA00014701"/>
    </source>
</evidence>
<evidence type="ECO:0000256" key="1">
    <source>
        <dbReference type="ARBA" id="ARBA00006479"/>
    </source>
</evidence>
<dbReference type="HOGENOM" id="CLU_036604_0_0_11"/>
<evidence type="ECO:0000256" key="8">
    <source>
        <dbReference type="ARBA" id="ARBA00032386"/>
    </source>
</evidence>
<dbReference type="STRING" id="1348662.CARG_06765"/>
<reference evidence="9 10" key="1">
    <citation type="journal article" date="2013" name="Genome Announc.">
        <title>Whole-Genome Sequence of the Clinical Strain Corynebacterium argentoratense DSM 44202, Isolated from a Human Throat Specimen.</title>
        <authorList>
            <person name="Bomholt C."/>
            <person name="Glaub A."/>
            <person name="Gravermann K."/>
            <person name="Albersmeier A."/>
            <person name="Brinkrolf K."/>
            <person name="Ruckert C."/>
            <person name="Tauch A."/>
        </authorList>
    </citation>
    <scope>NUCLEOTIDE SEQUENCE [LARGE SCALE GENOMIC DNA]</scope>
    <source>
        <strain evidence="9">DSM 44202</strain>
    </source>
</reference>
<keyword evidence="4" id="KW-0808">Transferase</keyword>
<evidence type="ECO:0000256" key="7">
    <source>
        <dbReference type="ARBA" id="ARBA00022840"/>
    </source>
</evidence>
<evidence type="ECO:0000256" key="4">
    <source>
        <dbReference type="ARBA" id="ARBA00022679"/>
    </source>
</evidence>
<dbReference type="PROSITE" id="PS01125">
    <property type="entry name" value="ROK"/>
    <property type="match status" value="1"/>
</dbReference>
<evidence type="ECO:0000313" key="10">
    <source>
        <dbReference type="Proteomes" id="UP000016943"/>
    </source>
</evidence>
<organism evidence="9 10">
    <name type="scientific">Corynebacterium argentoratense DSM 44202</name>
    <dbReference type="NCBI Taxonomy" id="1348662"/>
    <lineage>
        <taxon>Bacteria</taxon>
        <taxon>Bacillati</taxon>
        <taxon>Actinomycetota</taxon>
        <taxon>Actinomycetes</taxon>
        <taxon>Mycobacteriales</taxon>
        <taxon>Corynebacteriaceae</taxon>
        <taxon>Corynebacterium</taxon>
    </lineage>
</organism>
<dbReference type="OrthoDB" id="9810372at2"/>
<dbReference type="EC" id="2.7.1.2" evidence="2"/>
<keyword evidence="5" id="KW-0547">Nucleotide-binding</keyword>
<dbReference type="Proteomes" id="UP000016943">
    <property type="component" value="Chromosome"/>
</dbReference>